<dbReference type="GO" id="GO:0003755">
    <property type="term" value="F:peptidyl-prolyl cis-trans isomerase activity"/>
    <property type="evidence" value="ECO:0007669"/>
    <property type="project" value="UniProtKB-KW"/>
</dbReference>
<evidence type="ECO:0000313" key="5">
    <source>
        <dbReference type="Proteomes" id="UP000007800"/>
    </source>
</evidence>
<keyword evidence="3" id="KW-1133">Transmembrane helix</keyword>
<keyword evidence="2" id="KW-0963">Cytoplasm</keyword>
<dbReference type="EMBL" id="GG685911">
    <property type="protein sequence ID" value="EEQ99248.1"/>
    <property type="molecule type" value="Genomic_DNA"/>
</dbReference>
<comment type="catalytic activity">
    <reaction evidence="2">
        <text>[protein]-peptidylproline (omega=180) = [protein]-peptidylproline (omega=0)</text>
        <dbReference type="Rhea" id="RHEA:16237"/>
        <dbReference type="Rhea" id="RHEA-COMP:10747"/>
        <dbReference type="Rhea" id="RHEA-COMP:10748"/>
        <dbReference type="ChEBI" id="CHEBI:83833"/>
        <dbReference type="ChEBI" id="CHEBI:83834"/>
        <dbReference type="EC" id="5.2.1.8"/>
    </reaction>
</comment>
<dbReference type="OrthoDB" id="16120at2759"/>
<dbReference type="SUPFAM" id="SSF140984">
    <property type="entry name" value="PTPA-like"/>
    <property type="match status" value="1"/>
</dbReference>
<dbReference type="GO" id="GO:0000159">
    <property type="term" value="C:protein phosphatase type 2A complex"/>
    <property type="evidence" value="ECO:0007669"/>
    <property type="project" value="TreeGrafter"/>
</dbReference>
<accession>C5LVK0</accession>
<dbReference type="EC" id="5.2.1.8" evidence="2"/>
<keyword evidence="2" id="KW-0697">Rotamase</keyword>
<dbReference type="GO" id="GO:0008160">
    <property type="term" value="F:protein tyrosine phosphatase activator activity"/>
    <property type="evidence" value="ECO:0007669"/>
    <property type="project" value="TreeGrafter"/>
</dbReference>
<protein>
    <recommendedName>
        <fullName evidence="2">Serine/threonine-protein phosphatase 2A activator</fullName>
        <ecNumber evidence="2">5.2.1.8</ecNumber>
    </recommendedName>
    <alternativeName>
        <fullName evidence="2">Phosphotyrosyl phosphatase activator</fullName>
    </alternativeName>
</protein>
<dbReference type="GO" id="GO:0005634">
    <property type="term" value="C:nucleus"/>
    <property type="evidence" value="ECO:0007669"/>
    <property type="project" value="TreeGrafter"/>
</dbReference>
<evidence type="ECO:0000256" key="2">
    <source>
        <dbReference type="RuleBase" id="RU361210"/>
    </source>
</evidence>
<dbReference type="InParanoid" id="C5LVK0"/>
<evidence type="ECO:0000313" key="4">
    <source>
        <dbReference type="EMBL" id="EEQ99248.1"/>
    </source>
</evidence>
<dbReference type="InterPro" id="IPR037218">
    <property type="entry name" value="PTPA_sf"/>
</dbReference>
<dbReference type="GO" id="GO:0007052">
    <property type="term" value="P:mitotic spindle organization"/>
    <property type="evidence" value="ECO:0007669"/>
    <property type="project" value="TreeGrafter"/>
</dbReference>
<evidence type="ECO:0000256" key="1">
    <source>
        <dbReference type="ARBA" id="ARBA00011019"/>
    </source>
</evidence>
<feature type="transmembrane region" description="Helical" evidence="3">
    <location>
        <begin position="79"/>
        <end position="103"/>
    </location>
</feature>
<name>C5LVK0_PERM5</name>
<feature type="transmembrane region" description="Helical" evidence="3">
    <location>
        <begin position="14"/>
        <end position="32"/>
    </location>
</feature>
<sequence>MVCKREYLETFKTAFPQPVIYGFFVAVGLAMIESSLKVVVGEDILQACWTNRIAFAQCLTSIGFGLLNRFGSRYLRHYLALPGLLLTEIAVVYVCLAACGMSVEEAREEVPIETCTNEGELNMRSELVRAGVTNLACGASGGGVCYMSLSPTRLNEDAAVWLVCGGTVLEFIPKPWAAGMLLHLAFGYILEGAWDPRQVLTRSEFVAYRDIAAFLERLCTAVQGKKILDIVDYTTAPRSVGGVMNFIGELETWLKDIPPLQQPMRFGNIAFRSWHNRLADRLPRIFDRILGPELQPAVIELTPYIYFGLPRDTEIELERLSFAEVTHARYDVARVFQRIRRSCSVEEMRSQRARLVAQGIFSEMAQNAVEIINEDDSWFTQIYVALARVVEHWGADLYPVFRRLCRDALALPGKNLPAVLQEVTTAIKDALDELVTEHDLQVASIEVEMLHVPSEEESNEGEDATGRSHVFDPSDRGTCLGCGETGEDIFIS</sequence>
<dbReference type="AlphaFoldDB" id="C5LVK0"/>
<dbReference type="InterPro" id="IPR004327">
    <property type="entry name" value="Phstyr_phstse_ac"/>
</dbReference>
<evidence type="ECO:0000256" key="3">
    <source>
        <dbReference type="SAM" id="Phobius"/>
    </source>
</evidence>
<dbReference type="Proteomes" id="UP000007800">
    <property type="component" value="Unassembled WGS sequence"/>
</dbReference>
<organism evidence="5">
    <name type="scientific">Perkinsus marinus (strain ATCC 50983 / TXsc)</name>
    <dbReference type="NCBI Taxonomy" id="423536"/>
    <lineage>
        <taxon>Eukaryota</taxon>
        <taxon>Sar</taxon>
        <taxon>Alveolata</taxon>
        <taxon>Perkinsozoa</taxon>
        <taxon>Perkinsea</taxon>
        <taxon>Perkinsida</taxon>
        <taxon>Perkinsidae</taxon>
        <taxon>Perkinsus</taxon>
    </lineage>
</organism>
<dbReference type="RefSeq" id="XP_002766531.1">
    <property type="nucleotide sequence ID" value="XM_002766485.1"/>
</dbReference>
<dbReference type="Pfam" id="PF03095">
    <property type="entry name" value="PTPA"/>
    <property type="match status" value="1"/>
</dbReference>
<dbReference type="PANTHER" id="PTHR10012:SF0">
    <property type="entry name" value="SERINE_THREONINE-PROTEIN PHOSPHATASE 2A ACTIVATOR"/>
    <property type="match status" value="1"/>
</dbReference>
<comment type="similarity">
    <text evidence="1 2">Belongs to the PTPA-type PPIase family.</text>
</comment>
<keyword evidence="5" id="KW-1185">Reference proteome</keyword>
<comment type="function">
    <text evidence="2">PPIases accelerate the folding of proteins. It catalyzes the cis-trans isomerization of proline imidic peptide bonds in oligopeptides.</text>
</comment>
<keyword evidence="2" id="KW-0413">Isomerase</keyword>
<comment type="subcellular location">
    <subcellularLocation>
        <location evidence="2">Cytoplasm</location>
    </subcellularLocation>
</comment>
<dbReference type="GO" id="GO:0005737">
    <property type="term" value="C:cytoplasm"/>
    <property type="evidence" value="ECO:0007669"/>
    <property type="project" value="UniProtKB-SubCell"/>
</dbReference>
<keyword evidence="3" id="KW-0812">Transmembrane</keyword>
<feature type="transmembrane region" description="Helical" evidence="3">
    <location>
        <begin position="44"/>
        <end position="67"/>
    </location>
</feature>
<keyword evidence="3" id="KW-0472">Membrane</keyword>
<proteinExistence type="inferred from homology"/>
<gene>
    <name evidence="4" type="ORF">Pmar_PMAR000621</name>
</gene>
<reference evidence="4 5" key="1">
    <citation type="submission" date="2008-07" db="EMBL/GenBank/DDBJ databases">
        <authorList>
            <person name="El-Sayed N."/>
            <person name="Caler E."/>
            <person name="Inman J."/>
            <person name="Amedeo P."/>
            <person name="Hass B."/>
            <person name="Wortman J."/>
        </authorList>
    </citation>
    <scope>NUCLEOTIDE SEQUENCE [LARGE SCALE GENOMIC DNA]</scope>
    <source>
        <strain evidence="5">ATCC 50983 / TXsc</strain>
    </source>
</reference>
<dbReference type="GeneID" id="9045102"/>
<dbReference type="PANTHER" id="PTHR10012">
    <property type="entry name" value="SERINE/THREONINE-PROTEIN PHOSPHATASE 2A REGULATORY SUBUNIT B"/>
    <property type="match status" value="1"/>
</dbReference>